<evidence type="ECO:0000313" key="5">
    <source>
        <dbReference type="EMBL" id="GLT17870.1"/>
    </source>
</evidence>
<sequence>MILKVQGNHMSSLESHYPLSDFIEYPAEEMSARAEQNYQQLKRRHSIRQFSHRPVAKEVIENCIRAAGTAPSGANHQPWHFVAIHNSQVKGQIRQAAEELEQSFYQGRAGQEWLEALKPLGTDADKPYLEKAPWLIAVFAKKKGGLNNDGEQTNYYVHESVGIATGFLLQALHNAGLATLTHTPKPMSFLTGICGRDSDVERPYMLIVTGYPDTGATIPAHALNKKTLDDIATFIE</sequence>
<dbReference type="InterPro" id="IPR050627">
    <property type="entry name" value="Nitroreductase/BluB"/>
</dbReference>
<gene>
    <name evidence="5" type="ORF">GCM10007938_16480</name>
</gene>
<feature type="domain" description="Nitroreductase" evidence="4">
    <location>
        <begin position="41"/>
        <end position="211"/>
    </location>
</feature>
<keyword evidence="2" id="KW-0288">FMN</keyword>
<dbReference type="EMBL" id="BSPW01000028">
    <property type="protein sequence ID" value="GLT17870.1"/>
    <property type="molecule type" value="Genomic_DNA"/>
</dbReference>
<dbReference type="InterPro" id="IPR029479">
    <property type="entry name" value="Nitroreductase"/>
</dbReference>
<proteinExistence type="predicted"/>
<reference evidence="6" key="1">
    <citation type="journal article" date="2019" name="Int. J. Syst. Evol. Microbiol.">
        <title>The Global Catalogue of Microorganisms (GCM) 10K type strain sequencing project: providing services to taxonomists for standard genome sequencing and annotation.</title>
        <authorList>
            <consortium name="The Broad Institute Genomics Platform"/>
            <consortium name="The Broad Institute Genome Sequencing Center for Infectious Disease"/>
            <person name="Wu L."/>
            <person name="Ma J."/>
        </authorList>
    </citation>
    <scope>NUCLEOTIDE SEQUENCE [LARGE SCALE GENOMIC DNA]</scope>
    <source>
        <strain evidence="6">NBRC 108723</strain>
    </source>
</reference>
<dbReference type="SUPFAM" id="SSF55469">
    <property type="entry name" value="FMN-dependent nitroreductase-like"/>
    <property type="match status" value="1"/>
</dbReference>
<dbReference type="Proteomes" id="UP001157138">
    <property type="component" value="Unassembled WGS sequence"/>
</dbReference>
<evidence type="ECO:0000256" key="1">
    <source>
        <dbReference type="ARBA" id="ARBA00022630"/>
    </source>
</evidence>
<keyword evidence="1" id="KW-0285">Flavoprotein</keyword>
<dbReference type="Pfam" id="PF00881">
    <property type="entry name" value="Nitroreductase"/>
    <property type="match status" value="1"/>
</dbReference>
<keyword evidence="6" id="KW-1185">Reference proteome</keyword>
<evidence type="ECO:0000259" key="4">
    <source>
        <dbReference type="Pfam" id="PF00881"/>
    </source>
</evidence>
<organism evidence="5 6">
    <name type="scientific">Vibrio zhanjiangensis</name>
    <dbReference type="NCBI Taxonomy" id="1046128"/>
    <lineage>
        <taxon>Bacteria</taxon>
        <taxon>Pseudomonadati</taxon>
        <taxon>Pseudomonadota</taxon>
        <taxon>Gammaproteobacteria</taxon>
        <taxon>Vibrionales</taxon>
        <taxon>Vibrionaceae</taxon>
        <taxon>Vibrio</taxon>
    </lineage>
</organism>
<evidence type="ECO:0000256" key="2">
    <source>
        <dbReference type="ARBA" id="ARBA00022643"/>
    </source>
</evidence>
<dbReference type="InterPro" id="IPR000415">
    <property type="entry name" value="Nitroreductase-like"/>
</dbReference>
<dbReference type="PANTHER" id="PTHR23026:SF90">
    <property type="entry name" value="IODOTYROSINE DEIODINASE 1"/>
    <property type="match status" value="1"/>
</dbReference>
<dbReference type="PANTHER" id="PTHR23026">
    <property type="entry name" value="NADPH NITROREDUCTASE"/>
    <property type="match status" value="1"/>
</dbReference>
<name>A0ABQ6EZC0_9VIBR</name>
<dbReference type="CDD" id="cd02144">
    <property type="entry name" value="iodotyrosine_dehalogenase"/>
    <property type="match status" value="1"/>
</dbReference>
<protein>
    <submittedName>
        <fullName evidence="5">Oxidoreductase</fullName>
    </submittedName>
</protein>
<comment type="caution">
    <text evidence="5">The sequence shown here is derived from an EMBL/GenBank/DDBJ whole genome shotgun (WGS) entry which is preliminary data.</text>
</comment>
<keyword evidence="3" id="KW-0560">Oxidoreductase</keyword>
<accession>A0ABQ6EZC0</accession>
<dbReference type="Gene3D" id="3.40.109.10">
    <property type="entry name" value="NADH Oxidase"/>
    <property type="match status" value="1"/>
</dbReference>
<evidence type="ECO:0000256" key="3">
    <source>
        <dbReference type="ARBA" id="ARBA00023002"/>
    </source>
</evidence>
<evidence type="ECO:0000313" key="6">
    <source>
        <dbReference type="Proteomes" id="UP001157138"/>
    </source>
</evidence>